<keyword evidence="2" id="KW-1185">Reference proteome</keyword>
<dbReference type="EMBL" id="ACYE01000330">
    <property type="protein sequence ID" value="EFE39534.1"/>
    <property type="molecule type" value="Genomic_DNA"/>
</dbReference>
<proteinExistence type="predicted"/>
<dbReference type="KEGG" id="tve:TRV_05793"/>
<comment type="caution">
    <text evidence="1">The sequence shown here is derived from an EMBL/GenBank/DDBJ whole genome shotgun (WGS) entry which is preliminary data.</text>
</comment>
<gene>
    <name evidence="1" type="ORF">TRV_05793</name>
</gene>
<dbReference type="GeneID" id="9583918"/>
<dbReference type="RefSeq" id="XP_003020152.1">
    <property type="nucleotide sequence ID" value="XM_003020106.1"/>
</dbReference>
<organism evidence="1 2">
    <name type="scientific">Trichophyton verrucosum (strain HKI 0517)</name>
    <dbReference type="NCBI Taxonomy" id="663202"/>
    <lineage>
        <taxon>Eukaryota</taxon>
        <taxon>Fungi</taxon>
        <taxon>Dikarya</taxon>
        <taxon>Ascomycota</taxon>
        <taxon>Pezizomycotina</taxon>
        <taxon>Eurotiomycetes</taxon>
        <taxon>Eurotiomycetidae</taxon>
        <taxon>Onygenales</taxon>
        <taxon>Arthrodermataceae</taxon>
        <taxon>Trichophyton</taxon>
    </lineage>
</organism>
<sequence>MDFHSANCIKPRLVTMVPLMLNMRWTAPTRKELALYLFVIRTFYDIPSPRCGLWRPCGRLQLHLMSRNPAQPRLLVLLDILFFFHRASWLPRRTYLGFNSFLLTPIKGCPMSSLFVKIRRDDLTFQVGSRLYIPSNTQPKVSPGLQI</sequence>
<evidence type="ECO:0000313" key="1">
    <source>
        <dbReference type="EMBL" id="EFE39534.1"/>
    </source>
</evidence>
<evidence type="ECO:0000313" key="2">
    <source>
        <dbReference type="Proteomes" id="UP000008383"/>
    </source>
</evidence>
<dbReference type="AlphaFoldDB" id="D4DF48"/>
<dbReference type="HOGENOM" id="CLU_1769438_0_0_1"/>
<name>D4DF48_TRIVH</name>
<accession>D4DF48</accession>
<reference evidence="2" key="1">
    <citation type="journal article" date="2011" name="Genome Biol.">
        <title>Comparative and functional genomics provide insights into the pathogenicity of dermatophytic fungi.</title>
        <authorList>
            <person name="Burmester A."/>
            <person name="Shelest E."/>
            <person name="Gloeckner G."/>
            <person name="Heddergott C."/>
            <person name="Schindler S."/>
            <person name="Staib P."/>
            <person name="Heidel A."/>
            <person name="Felder M."/>
            <person name="Petzold A."/>
            <person name="Szafranski K."/>
            <person name="Feuermann M."/>
            <person name="Pedruzzi I."/>
            <person name="Priebe S."/>
            <person name="Groth M."/>
            <person name="Winkler R."/>
            <person name="Li W."/>
            <person name="Kniemeyer O."/>
            <person name="Schroeckh V."/>
            <person name="Hertweck C."/>
            <person name="Hube B."/>
            <person name="White T.C."/>
            <person name="Platzer M."/>
            <person name="Guthke R."/>
            <person name="Heitman J."/>
            <person name="Woestemeyer J."/>
            <person name="Zipfel P.F."/>
            <person name="Monod M."/>
            <person name="Brakhage A.A."/>
        </authorList>
    </citation>
    <scope>NUCLEOTIDE SEQUENCE [LARGE SCALE GENOMIC DNA]</scope>
    <source>
        <strain evidence="2">HKI 0517</strain>
    </source>
</reference>
<dbReference type="Proteomes" id="UP000008383">
    <property type="component" value="Unassembled WGS sequence"/>
</dbReference>
<protein>
    <submittedName>
        <fullName evidence="1">Uncharacterized protein</fullName>
    </submittedName>
</protein>